<dbReference type="Proteomes" id="UP000294843">
    <property type="component" value="Unassembled WGS sequence"/>
</dbReference>
<dbReference type="OrthoDB" id="2134937at2"/>
<gene>
    <name evidence="4" type="ORF">ERX55_09250</name>
</gene>
<dbReference type="Gene3D" id="1.10.1470.10">
    <property type="entry name" value="YjbJ"/>
    <property type="match status" value="1"/>
</dbReference>
<feature type="compositionally biased region" description="Basic and acidic residues" evidence="2">
    <location>
        <begin position="21"/>
        <end position="32"/>
    </location>
</feature>
<dbReference type="RefSeq" id="WP_133452291.1">
    <property type="nucleotide sequence ID" value="NZ_SCWF01000011.1"/>
</dbReference>
<protein>
    <submittedName>
        <fullName evidence="4">CsbD family protein</fullName>
    </submittedName>
</protein>
<dbReference type="InterPro" id="IPR008462">
    <property type="entry name" value="CsbD"/>
</dbReference>
<proteinExistence type="inferred from homology"/>
<feature type="compositionally biased region" description="Basic and acidic residues" evidence="2">
    <location>
        <begin position="39"/>
        <end position="61"/>
    </location>
</feature>
<dbReference type="InterPro" id="IPR036629">
    <property type="entry name" value="YjbJ_sf"/>
</dbReference>
<accession>A0A4R6BY57</accession>
<feature type="domain" description="CsbD-like" evidence="3">
    <location>
        <begin position="4"/>
        <end position="53"/>
    </location>
</feature>
<dbReference type="InterPro" id="IPR050423">
    <property type="entry name" value="UPF0337_stress_rsp"/>
</dbReference>
<evidence type="ECO:0000313" key="4">
    <source>
        <dbReference type="EMBL" id="TDM13425.1"/>
    </source>
</evidence>
<dbReference type="Pfam" id="PF05532">
    <property type="entry name" value="CsbD"/>
    <property type="match status" value="1"/>
</dbReference>
<sequence>MALDGKFDQLKGNVQEKIGELTDNQDLKEKGVENQVSGKVKETTDHVRDAVNDKVDEFKNK</sequence>
<name>A0A4R6BY57_9STAP</name>
<evidence type="ECO:0000259" key="3">
    <source>
        <dbReference type="Pfam" id="PF05532"/>
    </source>
</evidence>
<keyword evidence="5" id="KW-1185">Reference proteome</keyword>
<evidence type="ECO:0000313" key="5">
    <source>
        <dbReference type="Proteomes" id="UP000294843"/>
    </source>
</evidence>
<reference evidence="4 5" key="1">
    <citation type="submission" date="2019-01" db="EMBL/GenBank/DDBJ databases">
        <title>Draft genome sequences of the type strains of six Macrococcus species.</title>
        <authorList>
            <person name="Mazhar S."/>
            <person name="Altermann E."/>
            <person name="Hill C."/>
            <person name="Mcauliffe O."/>
        </authorList>
    </citation>
    <scope>NUCLEOTIDE SEQUENCE [LARGE SCALE GENOMIC DNA]</scope>
    <source>
        <strain evidence="4 5">ATCC 51825</strain>
    </source>
</reference>
<feature type="region of interest" description="Disordered" evidence="2">
    <location>
        <begin position="21"/>
        <end position="61"/>
    </location>
</feature>
<evidence type="ECO:0000256" key="2">
    <source>
        <dbReference type="SAM" id="MobiDB-lite"/>
    </source>
</evidence>
<dbReference type="PANTHER" id="PTHR34977:SF1">
    <property type="entry name" value="UPF0337 PROTEIN YJBJ"/>
    <property type="match status" value="1"/>
</dbReference>
<comment type="caution">
    <text evidence="4">The sequence shown here is derived from an EMBL/GenBank/DDBJ whole genome shotgun (WGS) entry which is preliminary data.</text>
</comment>
<comment type="similarity">
    <text evidence="1">Belongs to the UPF0337 (CsbD) family.</text>
</comment>
<evidence type="ECO:0000256" key="1">
    <source>
        <dbReference type="ARBA" id="ARBA00009129"/>
    </source>
</evidence>
<dbReference type="PANTHER" id="PTHR34977">
    <property type="entry name" value="UPF0337 PROTEIN YJBJ"/>
    <property type="match status" value="1"/>
</dbReference>
<dbReference type="AlphaFoldDB" id="A0A4R6BY57"/>
<organism evidence="4 5">
    <name type="scientific">Macrococcus bovicus</name>
    <dbReference type="NCBI Taxonomy" id="69968"/>
    <lineage>
        <taxon>Bacteria</taxon>
        <taxon>Bacillati</taxon>
        <taxon>Bacillota</taxon>
        <taxon>Bacilli</taxon>
        <taxon>Bacillales</taxon>
        <taxon>Staphylococcaceae</taxon>
        <taxon>Macrococcus</taxon>
    </lineage>
</organism>
<dbReference type="EMBL" id="SCWF01000011">
    <property type="protein sequence ID" value="TDM13425.1"/>
    <property type="molecule type" value="Genomic_DNA"/>
</dbReference>
<dbReference type="SUPFAM" id="SSF69047">
    <property type="entry name" value="Hypothetical protein YjbJ"/>
    <property type="match status" value="1"/>
</dbReference>